<dbReference type="Pfam" id="PF07237">
    <property type="entry name" value="DUF1428"/>
    <property type="match status" value="1"/>
</dbReference>
<organism evidence="1 2">
    <name type="scientific">Mameliella alba</name>
    <dbReference type="NCBI Taxonomy" id="561184"/>
    <lineage>
        <taxon>Bacteria</taxon>
        <taxon>Pseudomonadati</taxon>
        <taxon>Pseudomonadota</taxon>
        <taxon>Alphaproteobacteria</taxon>
        <taxon>Rhodobacterales</taxon>
        <taxon>Roseobacteraceae</taxon>
        <taxon>Mameliella</taxon>
    </lineage>
</organism>
<dbReference type="PATRIC" id="fig|1515334.3.peg.1235"/>
<sequence>MFIGLGATDVVDLWPSDIPDGEVTSLPLAVKAQEGESVAAGYIVWPSKEVRDAGWGKMMSDEEPFDMPFDGKRMIFGGFEELLRTTA</sequence>
<evidence type="ECO:0000313" key="2">
    <source>
        <dbReference type="Proteomes" id="UP000030960"/>
    </source>
</evidence>
<dbReference type="STRING" id="561184.SAMN05216376_101590"/>
<dbReference type="EMBL" id="JSUQ01000004">
    <property type="protein sequence ID" value="KHQ54005.1"/>
    <property type="molecule type" value="Genomic_DNA"/>
</dbReference>
<name>A0A0B3RSP3_9RHOB</name>
<gene>
    <name evidence="1" type="ORF">OA50_01233</name>
</gene>
<dbReference type="InterPro" id="IPR011008">
    <property type="entry name" value="Dimeric_a/b-barrel"/>
</dbReference>
<evidence type="ECO:0000313" key="1">
    <source>
        <dbReference type="EMBL" id="KHQ54005.1"/>
    </source>
</evidence>
<dbReference type="SUPFAM" id="SSF54909">
    <property type="entry name" value="Dimeric alpha+beta barrel"/>
    <property type="match status" value="1"/>
</dbReference>
<accession>A0A0B3RSP3</accession>
<keyword evidence="2" id="KW-1185">Reference proteome</keyword>
<comment type="caution">
    <text evidence="1">The sequence shown here is derived from an EMBL/GenBank/DDBJ whole genome shotgun (WGS) entry which is preliminary data.</text>
</comment>
<dbReference type="InterPro" id="IPR009874">
    <property type="entry name" value="DUF1428"/>
</dbReference>
<protein>
    <submittedName>
        <fullName evidence="1">RNA signal recognition particle 4.5S RNA</fullName>
    </submittedName>
</protein>
<dbReference type="AlphaFoldDB" id="A0A0B3RSP3"/>
<dbReference type="Gene3D" id="3.30.70.100">
    <property type="match status" value="1"/>
</dbReference>
<proteinExistence type="predicted"/>
<dbReference type="Proteomes" id="UP000030960">
    <property type="component" value="Unassembled WGS sequence"/>
</dbReference>
<reference evidence="1 2" key="1">
    <citation type="submission" date="2014-10" db="EMBL/GenBank/DDBJ databases">
        <title>Genome sequence of Ponticoccus sp. strain UMTAT08 isolated from clonal culture of toxic dinoflagellate Alexandrium tamiyavanichii.</title>
        <authorList>
            <person name="Gan H.Y."/>
            <person name="Muhd D.-D."/>
            <person name="Mohd Noor M.E."/>
            <person name="Yeong Y.S."/>
            <person name="Usup G."/>
        </authorList>
    </citation>
    <scope>NUCLEOTIDE SEQUENCE [LARGE SCALE GENOMIC DNA]</scope>
    <source>
        <strain evidence="1 2">UMTAT08</strain>
    </source>
</reference>